<comment type="caution">
    <text evidence="3">The sequence shown here is derived from an EMBL/GenBank/DDBJ whole genome shotgun (WGS) entry which is preliminary data.</text>
</comment>
<accession>A0A8T0I2T1</accession>
<proteinExistence type="predicted"/>
<name>A0A8T0I2T1_CERPU</name>
<evidence type="ECO:0000313" key="4">
    <source>
        <dbReference type="Proteomes" id="UP000822688"/>
    </source>
</evidence>
<dbReference type="EMBL" id="CM026425">
    <property type="protein sequence ID" value="KAG0576868.1"/>
    <property type="molecule type" value="Genomic_DNA"/>
</dbReference>
<evidence type="ECO:0000256" key="1">
    <source>
        <dbReference type="ARBA" id="ARBA00022723"/>
    </source>
</evidence>
<organism evidence="3 4">
    <name type="scientific">Ceratodon purpureus</name>
    <name type="common">Fire moss</name>
    <name type="synonym">Dicranum purpureum</name>
    <dbReference type="NCBI Taxonomy" id="3225"/>
    <lineage>
        <taxon>Eukaryota</taxon>
        <taxon>Viridiplantae</taxon>
        <taxon>Streptophyta</taxon>
        <taxon>Embryophyta</taxon>
        <taxon>Bryophyta</taxon>
        <taxon>Bryophytina</taxon>
        <taxon>Bryopsida</taxon>
        <taxon>Dicranidae</taxon>
        <taxon>Pseudoditrichales</taxon>
        <taxon>Ditrichaceae</taxon>
        <taxon>Ceratodon</taxon>
    </lineage>
</organism>
<keyword evidence="4" id="KW-1185">Reference proteome</keyword>
<evidence type="ECO:0000259" key="2">
    <source>
        <dbReference type="Pfam" id="PF00403"/>
    </source>
</evidence>
<dbReference type="SUPFAM" id="SSF55008">
    <property type="entry name" value="HMA, heavy metal-associated domain"/>
    <property type="match status" value="1"/>
</dbReference>
<dbReference type="AlphaFoldDB" id="A0A8T0I2T1"/>
<dbReference type="PANTHER" id="PTHR22814">
    <property type="entry name" value="COPPER TRANSPORT PROTEIN ATOX1-RELATED"/>
    <property type="match status" value="1"/>
</dbReference>
<dbReference type="Pfam" id="PF00403">
    <property type="entry name" value="HMA"/>
    <property type="match status" value="1"/>
</dbReference>
<dbReference type="GO" id="GO:0046872">
    <property type="term" value="F:metal ion binding"/>
    <property type="evidence" value="ECO:0007669"/>
    <property type="project" value="UniProtKB-KW"/>
</dbReference>
<dbReference type="Gene3D" id="3.30.70.100">
    <property type="match status" value="1"/>
</dbReference>
<feature type="domain" description="HMA" evidence="2">
    <location>
        <begin position="42"/>
        <end position="92"/>
    </location>
</feature>
<reference evidence="3" key="1">
    <citation type="submission" date="2020-06" db="EMBL/GenBank/DDBJ databases">
        <title>WGS assembly of Ceratodon purpureus strain R40.</title>
        <authorList>
            <person name="Carey S.B."/>
            <person name="Jenkins J."/>
            <person name="Shu S."/>
            <person name="Lovell J.T."/>
            <person name="Sreedasyam A."/>
            <person name="Maumus F."/>
            <person name="Tiley G.P."/>
            <person name="Fernandez-Pozo N."/>
            <person name="Barry K."/>
            <person name="Chen C."/>
            <person name="Wang M."/>
            <person name="Lipzen A."/>
            <person name="Daum C."/>
            <person name="Saski C.A."/>
            <person name="Payton A.C."/>
            <person name="Mcbreen J.C."/>
            <person name="Conrad R.E."/>
            <person name="Kollar L.M."/>
            <person name="Olsson S."/>
            <person name="Huttunen S."/>
            <person name="Landis J.B."/>
            <person name="Wickett N.J."/>
            <person name="Johnson M.G."/>
            <person name="Rensing S.A."/>
            <person name="Grimwood J."/>
            <person name="Schmutz J."/>
            <person name="Mcdaniel S.F."/>
        </authorList>
    </citation>
    <scope>NUCLEOTIDE SEQUENCE</scope>
    <source>
        <strain evidence="3">R40</strain>
    </source>
</reference>
<dbReference type="Proteomes" id="UP000822688">
    <property type="component" value="Chromosome 5"/>
</dbReference>
<gene>
    <name evidence="3" type="ORF">KC19_5G114300</name>
</gene>
<protein>
    <recommendedName>
        <fullName evidence="2">HMA domain-containing protein</fullName>
    </recommendedName>
</protein>
<dbReference type="CDD" id="cd00371">
    <property type="entry name" value="HMA"/>
    <property type="match status" value="1"/>
</dbReference>
<dbReference type="PANTHER" id="PTHR22814:SF336">
    <property type="entry name" value="HEAVY METAL-ASSOCIATED ISOPRENYLATED PLANT PROTEIN 23"/>
    <property type="match status" value="1"/>
</dbReference>
<dbReference type="InterPro" id="IPR036163">
    <property type="entry name" value="HMA_dom_sf"/>
</dbReference>
<evidence type="ECO:0000313" key="3">
    <source>
        <dbReference type="EMBL" id="KAG0576868.1"/>
    </source>
</evidence>
<sequence length="170" mass="19731">MSSAISEVYYGAPVDPLYRPNRSHHQFYDSHIGRPLLPDVQFRVPMESRRDVDKVKDALDIDGVQGVNCDMVTQTVTVTGNVPYHRLLKKLKHVKRKSRLLSFIPDNQAYSPSYVNPYSSYHGSSSYGRVPIRRPLSPPHLRSSSYIAHPMERSYYEDYEDYRPSRYSDF</sequence>
<dbReference type="InterPro" id="IPR006121">
    <property type="entry name" value="HMA_dom"/>
</dbReference>
<keyword evidence="1" id="KW-0479">Metal-binding</keyword>